<protein>
    <submittedName>
        <fullName evidence="1">Uncharacterized protein</fullName>
    </submittedName>
</protein>
<accession>A0ACC0ACA8</accession>
<comment type="caution">
    <text evidence="1">The sequence shown here is derived from an EMBL/GenBank/DDBJ whole genome shotgun (WGS) entry which is preliminary data.</text>
</comment>
<proteinExistence type="predicted"/>
<organism evidence="1 2">
    <name type="scientific">Catharanthus roseus</name>
    <name type="common">Madagascar periwinkle</name>
    <name type="synonym">Vinca rosea</name>
    <dbReference type="NCBI Taxonomy" id="4058"/>
    <lineage>
        <taxon>Eukaryota</taxon>
        <taxon>Viridiplantae</taxon>
        <taxon>Streptophyta</taxon>
        <taxon>Embryophyta</taxon>
        <taxon>Tracheophyta</taxon>
        <taxon>Spermatophyta</taxon>
        <taxon>Magnoliopsida</taxon>
        <taxon>eudicotyledons</taxon>
        <taxon>Gunneridae</taxon>
        <taxon>Pentapetalae</taxon>
        <taxon>asterids</taxon>
        <taxon>lamiids</taxon>
        <taxon>Gentianales</taxon>
        <taxon>Apocynaceae</taxon>
        <taxon>Rauvolfioideae</taxon>
        <taxon>Vinceae</taxon>
        <taxon>Catharanthinae</taxon>
        <taxon>Catharanthus</taxon>
    </lineage>
</organism>
<evidence type="ECO:0000313" key="1">
    <source>
        <dbReference type="EMBL" id="KAI5657617.1"/>
    </source>
</evidence>
<keyword evidence="2" id="KW-1185">Reference proteome</keyword>
<reference evidence="2" key="1">
    <citation type="journal article" date="2023" name="Nat. Plants">
        <title>Single-cell RNA sequencing provides a high-resolution roadmap for understanding the multicellular compartmentation of specialized metabolism.</title>
        <authorList>
            <person name="Sun S."/>
            <person name="Shen X."/>
            <person name="Li Y."/>
            <person name="Li Y."/>
            <person name="Wang S."/>
            <person name="Li R."/>
            <person name="Zhang H."/>
            <person name="Shen G."/>
            <person name="Guo B."/>
            <person name="Wei J."/>
            <person name="Xu J."/>
            <person name="St-Pierre B."/>
            <person name="Chen S."/>
            <person name="Sun C."/>
        </authorList>
    </citation>
    <scope>NUCLEOTIDE SEQUENCE [LARGE SCALE GENOMIC DNA]</scope>
</reference>
<evidence type="ECO:0000313" key="2">
    <source>
        <dbReference type="Proteomes" id="UP001060085"/>
    </source>
</evidence>
<sequence length="278" mass="32213">MTRNKHWFSDFKPLDHGKVFMGNIKGIENVFIKMHDGMTRKLTEVRYVPDLRQNLISLGVLDSNGFSHNSENGILRRDVLYTILEKMVYESSALVLKTVPEKIMLWHRRIGHIMMTKSILWIFVTIVFWENNIKSVFQLAHTSLPLSLTMCTVICGDLKRFQPMVIMTVRHNSQQNGVAERMERTIMDKVRCLMVSSGILKPFWGEIVSIPVYFINRSLSTTINFKTPLELWSGEPPNLSNLRVFACATFAHQKEAHFNPSYEYRVRPHWRGIGSAEP</sequence>
<name>A0ACC0ACA8_CATRO</name>
<gene>
    <name evidence="1" type="ORF">M9H77_26410</name>
</gene>
<dbReference type="Proteomes" id="UP001060085">
    <property type="component" value="Linkage Group LG06"/>
</dbReference>
<dbReference type="EMBL" id="CM044706">
    <property type="protein sequence ID" value="KAI5657617.1"/>
    <property type="molecule type" value="Genomic_DNA"/>
</dbReference>